<evidence type="ECO:0000313" key="3">
    <source>
        <dbReference type="Proteomes" id="UP000633619"/>
    </source>
</evidence>
<evidence type="ECO:0000313" key="2">
    <source>
        <dbReference type="EMBL" id="MBH8594017.1"/>
    </source>
</evidence>
<name>A0A8I1A1Y7_THEIN</name>
<comment type="caution">
    <text evidence="2">The sequence shown here is derived from an EMBL/GenBank/DDBJ whole genome shotgun (WGS) entry which is preliminary data.</text>
</comment>
<dbReference type="RefSeq" id="WP_181730941.1">
    <property type="nucleotide sequence ID" value="NZ_JACEIR010000001.1"/>
</dbReference>
<dbReference type="EMBL" id="JAECVW010000001">
    <property type="protein sequence ID" value="MBH8594017.1"/>
    <property type="molecule type" value="Genomic_DNA"/>
</dbReference>
<feature type="compositionally biased region" description="Basic and acidic residues" evidence="1">
    <location>
        <begin position="1"/>
        <end position="22"/>
    </location>
</feature>
<gene>
    <name evidence="2" type="ORF">I8U20_01585</name>
</gene>
<keyword evidence="3" id="KW-1185">Reference proteome</keyword>
<reference evidence="2 3" key="1">
    <citation type="submission" date="2020-12" db="EMBL/GenBank/DDBJ databases">
        <title>WGS of Thermoactinomyces spp.</title>
        <authorList>
            <person name="Cheng K."/>
        </authorList>
    </citation>
    <scope>NUCLEOTIDE SEQUENCE [LARGE SCALE GENOMIC DNA]</scope>
    <source>
        <strain evidence="3">CICC 10671\DSM 43846</strain>
    </source>
</reference>
<dbReference type="Proteomes" id="UP000633619">
    <property type="component" value="Unassembled WGS sequence"/>
</dbReference>
<sequence length="60" mass="7308">MIFEEVKEKMEGNQRKERKDAPESSLWLTRSELRQGFLMSEILGAPRALKPFSWFRYRRF</sequence>
<proteinExistence type="predicted"/>
<dbReference type="AlphaFoldDB" id="A0A8I1A1Y7"/>
<feature type="region of interest" description="Disordered" evidence="1">
    <location>
        <begin position="1"/>
        <end position="24"/>
    </location>
</feature>
<protein>
    <submittedName>
        <fullName evidence="2">Uncharacterized protein</fullName>
    </submittedName>
</protein>
<organism evidence="2 3">
    <name type="scientific">Thermoactinomyces intermedius</name>
    <dbReference type="NCBI Taxonomy" id="2024"/>
    <lineage>
        <taxon>Bacteria</taxon>
        <taxon>Bacillati</taxon>
        <taxon>Bacillota</taxon>
        <taxon>Bacilli</taxon>
        <taxon>Bacillales</taxon>
        <taxon>Thermoactinomycetaceae</taxon>
        <taxon>Thermoactinomyces</taxon>
    </lineage>
</organism>
<evidence type="ECO:0000256" key="1">
    <source>
        <dbReference type="SAM" id="MobiDB-lite"/>
    </source>
</evidence>
<accession>A0A8I1A1Y7</accession>